<protein>
    <recommendedName>
        <fullName evidence="3">ASCH domain-containing protein</fullName>
    </recommendedName>
</protein>
<proteinExistence type="predicted"/>
<organism evidence="1 2">
    <name type="scientific">Mesorhizobium onobrychidis</name>
    <dbReference type="NCBI Taxonomy" id="2775404"/>
    <lineage>
        <taxon>Bacteria</taxon>
        <taxon>Pseudomonadati</taxon>
        <taxon>Pseudomonadota</taxon>
        <taxon>Alphaproteobacteria</taxon>
        <taxon>Hyphomicrobiales</taxon>
        <taxon>Phyllobacteriaceae</taxon>
        <taxon>Mesorhizobium</taxon>
    </lineage>
</organism>
<evidence type="ECO:0000313" key="2">
    <source>
        <dbReference type="Proteomes" id="UP001058098"/>
    </source>
</evidence>
<reference evidence="1" key="1">
    <citation type="submission" date="2020-09" db="EMBL/GenBank/DDBJ databases">
        <title>Rhizobia associated with sainfoin plants.</title>
        <authorList>
            <person name="Asharfi S."/>
            <person name="Kuzmanovic N."/>
            <person name="Bunk B."/>
            <person name="Sproeer C."/>
            <person name="Becker M."/>
            <person name="Thuenen T."/>
        </authorList>
    </citation>
    <scope>NUCLEOTIDE SEQUENCE</scope>
    <source>
        <strain evidence="1">OM4</strain>
    </source>
</reference>
<gene>
    <name evidence="1" type="ORF">IHQ72_29755</name>
</gene>
<dbReference type="RefSeq" id="WP_258119171.1">
    <property type="nucleotide sequence ID" value="NZ_CP062229.1"/>
</dbReference>
<keyword evidence="2" id="KW-1185">Reference proteome</keyword>
<sequence length="167" mass="18397">MKALTIFQPWATLIAIGAKPYEFRGWQPPKWLIGQRLAIHASARPIKASEIRALIRALHGDENMTNPCLRKDVALPVLERVLDALKKSPDTLFGTKEGLTLPHSCVVCTAVVGEPKRGDACAVEFGDNAGNDSDRDGTFNWGWPMLDIQPVASIPARGAQGLWDWRE</sequence>
<evidence type="ECO:0008006" key="3">
    <source>
        <dbReference type="Google" id="ProtNLM"/>
    </source>
</evidence>
<evidence type="ECO:0000313" key="1">
    <source>
        <dbReference type="EMBL" id="UVC14753.1"/>
    </source>
</evidence>
<dbReference type="Gene3D" id="2.30.130.30">
    <property type="entry name" value="Hypothetical protein"/>
    <property type="match status" value="1"/>
</dbReference>
<dbReference type="SUPFAM" id="SSF88697">
    <property type="entry name" value="PUA domain-like"/>
    <property type="match status" value="1"/>
</dbReference>
<dbReference type="Proteomes" id="UP001058098">
    <property type="component" value="Chromosome"/>
</dbReference>
<dbReference type="InterPro" id="IPR015947">
    <property type="entry name" value="PUA-like_sf"/>
</dbReference>
<accession>A0ABY5QUJ5</accession>
<dbReference type="EMBL" id="CP062229">
    <property type="protein sequence ID" value="UVC14753.1"/>
    <property type="molecule type" value="Genomic_DNA"/>
</dbReference>
<name>A0ABY5QUJ5_9HYPH</name>